<dbReference type="Gene3D" id="3.40.50.720">
    <property type="entry name" value="NAD(P)-binding Rossmann-like Domain"/>
    <property type="match status" value="1"/>
</dbReference>
<comment type="similarity">
    <text evidence="1">Belongs to the HesA/MoeB/ThiF family.</text>
</comment>
<comment type="caution">
    <text evidence="3">The sequence shown here is derived from an EMBL/GenBank/DDBJ whole genome shotgun (WGS) entry which is preliminary data.</text>
</comment>
<evidence type="ECO:0000313" key="4">
    <source>
        <dbReference type="Proteomes" id="UP000273811"/>
    </source>
</evidence>
<dbReference type="Pfam" id="PF00899">
    <property type="entry name" value="ThiF"/>
    <property type="match status" value="1"/>
</dbReference>
<accession>A0A443IP15</accession>
<sequence length="337" mass="36831">MNGRYSRQELFEPIGEEGQKKIRQAHVLIIGAGALGSASAEMLARSGVGKLTIVDRDVLDWSNLQRQQLYTEQDVMDQLPKAVAAKKRLGDINSTVEVETFVADVTPENAEELARGKSLIVDATDNIETRLLMNDAALKVGIPFFMGAVVASYGLTYPIGLGGHPCLHCLLETLPPQTLTCDTAGVISPIIQVVAAHQVTNVFKYIVGEKVDPRLKSFDLWTGGQAAIDVMTLRRSNCPSCSEKADYPFLSRENQTKTAVLCGRNTVQLTLSRDRNVELRPLAESIRPIVTDLISNVHLVACQFDGHRIVLFRDGRMLVHGTKDIVKAKAVASKLLG</sequence>
<feature type="domain" description="THIF-type NAD/FAD binding fold" evidence="2">
    <location>
        <begin position="5"/>
        <end position="239"/>
    </location>
</feature>
<gene>
    <name evidence="3" type="ORF">D4N35_012840</name>
</gene>
<dbReference type="OrthoDB" id="9804286at2"/>
<reference evidence="3" key="1">
    <citation type="submission" date="2018-12" db="EMBL/GenBank/DDBJ databases">
        <authorList>
            <person name="Sun L."/>
            <person name="Chen Z."/>
        </authorList>
    </citation>
    <scope>NUCLEOTIDE SEQUENCE [LARGE SCALE GENOMIC DNA]</scope>
    <source>
        <strain evidence="3">DSM 16012</strain>
    </source>
</reference>
<name>A0A443IP15_9BACI</name>
<dbReference type="EMBL" id="QYTU02000030">
    <property type="protein sequence ID" value="RWR07506.1"/>
    <property type="molecule type" value="Genomic_DNA"/>
</dbReference>
<dbReference type="GO" id="GO:0061504">
    <property type="term" value="P:cyclic threonylcarbamoyladenosine biosynthetic process"/>
    <property type="evidence" value="ECO:0007669"/>
    <property type="project" value="TreeGrafter"/>
</dbReference>
<keyword evidence="4" id="KW-1185">Reference proteome</keyword>
<dbReference type="InterPro" id="IPR000594">
    <property type="entry name" value="ThiF_NAD_FAD-bd"/>
</dbReference>
<dbReference type="PANTHER" id="PTHR43267:SF3">
    <property type="entry name" value="THIF PROTEIN"/>
    <property type="match status" value="1"/>
</dbReference>
<dbReference type="AlphaFoldDB" id="A0A443IP15"/>
<dbReference type="RefSeq" id="WP_120074260.1">
    <property type="nucleotide sequence ID" value="NZ_CP126113.1"/>
</dbReference>
<evidence type="ECO:0000259" key="2">
    <source>
        <dbReference type="Pfam" id="PF00899"/>
    </source>
</evidence>
<evidence type="ECO:0000256" key="1">
    <source>
        <dbReference type="ARBA" id="ARBA00009919"/>
    </source>
</evidence>
<dbReference type="InterPro" id="IPR035985">
    <property type="entry name" value="Ubiquitin-activating_enz"/>
</dbReference>
<dbReference type="GO" id="GO:0061503">
    <property type="term" value="F:tRNA threonylcarbamoyladenosine dehydratase"/>
    <property type="evidence" value="ECO:0007669"/>
    <property type="project" value="TreeGrafter"/>
</dbReference>
<dbReference type="FunFam" id="3.40.50.720:FF:000080">
    <property type="entry name" value="Thiazole biosynthesis adenylyltransferase ThiF"/>
    <property type="match status" value="1"/>
</dbReference>
<dbReference type="CDD" id="cd00757">
    <property type="entry name" value="ThiF_MoeB_HesA_family"/>
    <property type="match status" value="1"/>
</dbReference>
<proteinExistence type="inferred from homology"/>
<organism evidence="3 4">
    <name type="scientific">Siminovitchia fortis</name>
    <dbReference type="NCBI Taxonomy" id="254758"/>
    <lineage>
        <taxon>Bacteria</taxon>
        <taxon>Bacillati</taxon>
        <taxon>Bacillota</taxon>
        <taxon>Bacilli</taxon>
        <taxon>Bacillales</taxon>
        <taxon>Bacillaceae</taxon>
        <taxon>Siminovitchia</taxon>
    </lineage>
</organism>
<evidence type="ECO:0000313" key="3">
    <source>
        <dbReference type="EMBL" id="RWR07506.1"/>
    </source>
</evidence>
<protein>
    <submittedName>
        <fullName evidence="3">Thiamine biosynthesis protein MoeB</fullName>
    </submittedName>
</protein>
<dbReference type="SUPFAM" id="SSF69572">
    <property type="entry name" value="Activating enzymes of the ubiquitin-like proteins"/>
    <property type="match status" value="1"/>
</dbReference>
<dbReference type="InterPro" id="IPR045886">
    <property type="entry name" value="ThiF/MoeB/HesA"/>
</dbReference>
<dbReference type="GO" id="GO:0008641">
    <property type="term" value="F:ubiquitin-like modifier activating enzyme activity"/>
    <property type="evidence" value="ECO:0007669"/>
    <property type="project" value="InterPro"/>
</dbReference>
<dbReference type="PANTHER" id="PTHR43267">
    <property type="entry name" value="TRNA THREONYLCARBAMOYLADENOSINE DEHYDRATASE"/>
    <property type="match status" value="1"/>
</dbReference>
<dbReference type="Proteomes" id="UP000273811">
    <property type="component" value="Unassembled WGS sequence"/>
</dbReference>